<evidence type="ECO:0000313" key="2">
    <source>
        <dbReference type="Proteomes" id="UP000036780"/>
    </source>
</evidence>
<dbReference type="Gene3D" id="3.80.10.10">
    <property type="entry name" value="Ribonuclease Inhibitor"/>
    <property type="match status" value="1"/>
</dbReference>
<dbReference type="OrthoDB" id="9157385at2"/>
<evidence type="ECO:0008006" key="3">
    <source>
        <dbReference type="Google" id="ProtNLM"/>
    </source>
</evidence>
<dbReference type="SUPFAM" id="SSF52058">
    <property type="entry name" value="L domain-like"/>
    <property type="match status" value="1"/>
</dbReference>
<dbReference type="InterPro" id="IPR032675">
    <property type="entry name" value="LRR_dom_sf"/>
</dbReference>
<sequence length="279" mass="32427">MKEPYRIYNDIEACIQEVNKCQLKDIIINEVFYSGRSIRFLDRIPTVESVHITSDKIDDFSSLYEMPNLKKLIIDATLKKSLDLNFLDLEELSINWSKKVIGLSSLVNLKKISLLSYSPLRKDLKELENMKNLEKLELIKGNIESLKGLREVNNLKELSLFDLKYLRSLSSSENKSDRMTDIEIQGCHKISDMKYVSCYKNLRSLIISKMGKIPSLQFVTRMKHLEHFVILDTEIEDGDLTPCLGIDYVRFDEKNWYSHSNATFKKANGLAKKQKRMSQ</sequence>
<dbReference type="AlphaFoldDB" id="A0A0L0QM26"/>
<keyword evidence="2" id="KW-1185">Reference proteome</keyword>
<accession>A0A0L0QM26</accession>
<evidence type="ECO:0000313" key="1">
    <source>
        <dbReference type="EMBL" id="KNE19647.1"/>
    </source>
</evidence>
<comment type="caution">
    <text evidence="1">The sequence shown here is derived from an EMBL/GenBank/DDBJ whole genome shotgun (WGS) entry which is preliminary data.</text>
</comment>
<organism evidence="1 2">
    <name type="scientific">Virgibacillus pantothenticus</name>
    <dbReference type="NCBI Taxonomy" id="1473"/>
    <lineage>
        <taxon>Bacteria</taxon>
        <taxon>Bacillati</taxon>
        <taxon>Bacillota</taxon>
        <taxon>Bacilli</taxon>
        <taxon>Bacillales</taxon>
        <taxon>Bacillaceae</taxon>
        <taxon>Virgibacillus</taxon>
    </lineage>
</organism>
<dbReference type="PATRIC" id="fig|1473.5.peg.1514"/>
<gene>
    <name evidence="1" type="ORF">AFK71_14400</name>
</gene>
<dbReference type="RefSeq" id="WP_050352192.1">
    <property type="nucleotide sequence ID" value="NZ_BOSN01000002.1"/>
</dbReference>
<dbReference type="Proteomes" id="UP000036780">
    <property type="component" value="Unassembled WGS sequence"/>
</dbReference>
<reference evidence="2" key="1">
    <citation type="submission" date="2015-07" db="EMBL/GenBank/DDBJ databases">
        <title>Fjat-10053 dsm26.</title>
        <authorList>
            <person name="Liu B."/>
            <person name="Wang J."/>
            <person name="Zhu Y."/>
            <person name="Liu G."/>
            <person name="Chen Q."/>
            <person name="Chen Z."/>
            <person name="Lan J."/>
            <person name="Che J."/>
            <person name="Ge C."/>
            <person name="Shi H."/>
            <person name="Pan Z."/>
            <person name="Liu X."/>
        </authorList>
    </citation>
    <scope>NUCLEOTIDE SEQUENCE [LARGE SCALE GENOMIC DNA]</scope>
    <source>
        <strain evidence="2">DSM 26</strain>
    </source>
</reference>
<proteinExistence type="predicted"/>
<name>A0A0L0QM26_VIRPA</name>
<dbReference type="EMBL" id="LGTO01000007">
    <property type="protein sequence ID" value="KNE19647.1"/>
    <property type="molecule type" value="Genomic_DNA"/>
</dbReference>
<protein>
    <recommendedName>
        <fullName evidence="3">Internalin</fullName>
    </recommendedName>
</protein>
<dbReference type="GeneID" id="66871319"/>